<keyword evidence="2 5" id="KW-0812">Transmembrane</keyword>
<evidence type="ECO:0000256" key="3">
    <source>
        <dbReference type="ARBA" id="ARBA00022989"/>
    </source>
</evidence>
<feature type="transmembrane region" description="Helical" evidence="5">
    <location>
        <begin position="53"/>
        <end position="74"/>
    </location>
</feature>
<reference evidence="6" key="2">
    <citation type="submission" date="2019-03" db="EMBL/GenBank/DDBJ databases">
        <authorList>
            <person name="Chen S.-C."/>
            <person name="Wu S.-Y."/>
            <person name="Lai M.-C."/>
        </authorList>
    </citation>
    <scope>NUCLEOTIDE SEQUENCE</scope>
    <source>
        <strain evidence="6">ML15</strain>
    </source>
</reference>
<feature type="transmembrane region" description="Helical" evidence="5">
    <location>
        <begin position="320"/>
        <end position="339"/>
    </location>
</feature>
<feature type="transmembrane region" description="Helical" evidence="5">
    <location>
        <begin position="294"/>
        <end position="313"/>
    </location>
</feature>
<keyword evidence="7" id="KW-1185">Reference proteome</keyword>
<dbReference type="CDD" id="cd00400">
    <property type="entry name" value="Voltage_gated_ClC"/>
    <property type="match status" value="1"/>
</dbReference>
<feature type="transmembrane region" description="Helical" evidence="5">
    <location>
        <begin position="219"/>
        <end position="242"/>
    </location>
</feature>
<feature type="transmembrane region" description="Helical" evidence="5">
    <location>
        <begin position="345"/>
        <end position="374"/>
    </location>
</feature>
<dbReference type="AlphaFoldDB" id="A0A8G1A432"/>
<dbReference type="InterPro" id="IPR014743">
    <property type="entry name" value="Cl-channel_core"/>
</dbReference>
<evidence type="ECO:0000313" key="7">
    <source>
        <dbReference type="Proteomes" id="UP000826709"/>
    </source>
</evidence>
<dbReference type="Proteomes" id="UP000826709">
    <property type="component" value="Chromosome"/>
</dbReference>
<dbReference type="GO" id="GO:0015108">
    <property type="term" value="F:chloride transmembrane transporter activity"/>
    <property type="evidence" value="ECO:0007669"/>
    <property type="project" value="InterPro"/>
</dbReference>
<gene>
    <name evidence="6" type="ORF">E2N92_11790</name>
</gene>
<dbReference type="RefSeq" id="WP_220681368.1">
    <property type="nucleotide sequence ID" value="NZ_CP037968.1"/>
</dbReference>
<reference evidence="6" key="1">
    <citation type="journal article" date="2005" name="Int. J. Syst. Evol. Microbiol.">
        <title>Methanofollis formosanus sp. nov., isolated from a fish pond.</title>
        <authorList>
            <person name="Wu S.Y."/>
            <person name="Chen S.C."/>
            <person name="Lai M.C."/>
        </authorList>
    </citation>
    <scope>NUCLEOTIDE SEQUENCE</scope>
    <source>
        <strain evidence="6">ML15</strain>
    </source>
</reference>
<evidence type="ECO:0000313" key="6">
    <source>
        <dbReference type="EMBL" id="QYZ80058.1"/>
    </source>
</evidence>
<feature type="transmembrane region" description="Helical" evidence="5">
    <location>
        <begin position="180"/>
        <end position="199"/>
    </location>
</feature>
<protein>
    <submittedName>
        <fullName evidence="6">Chloride channel protein</fullName>
    </submittedName>
</protein>
<dbReference type="InterPro" id="IPR001807">
    <property type="entry name" value="ClC"/>
</dbReference>
<dbReference type="KEGG" id="mfk:E2N92_11790"/>
<feature type="transmembrane region" description="Helical" evidence="5">
    <location>
        <begin position="254"/>
        <end position="274"/>
    </location>
</feature>
<dbReference type="InterPro" id="IPR050368">
    <property type="entry name" value="ClC-type_chloride_channel"/>
</dbReference>
<dbReference type="EMBL" id="CP037968">
    <property type="protein sequence ID" value="QYZ80058.1"/>
    <property type="molecule type" value="Genomic_DNA"/>
</dbReference>
<accession>A0A8G1A432</accession>
<sequence>MLPLEKPWYQKLLALALVLGVAGGLWALLFMGIVNTGTGFFFGGSGTDWWTGAWWWILLTALGGLAVAVLRTAWKVPSEVPGAIALAQQAWIDPRTAPYWVAISVVSLITGASLGPSFALVVMGGAFGSWLVTRLGIADEEARQEYTLTGMASGLGGAFSAPIFATILASELSPTSKKNYLAAFIPELFGATVGALIFYGVTGSAILGSYPLPAFEFQYVHLLIGALLGILAAVVLIVFALVSKAVTIVFERASSPLLCGTVGGALVGLIAWALPLTATGGSSQLAAELQVSAALGSGFLAAVLIAKMVAIALSQSSGFLGGLVFPMIFVGGTAGLLVHSLFPEIPIALCVGAMLAAVPGAFLTAPVALVLIAFGTVGIAPGAMAPIGLAVVTAHITVSLFRAAVVRKQNLELEGVR</sequence>
<evidence type="ECO:0000256" key="4">
    <source>
        <dbReference type="ARBA" id="ARBA00023136"/>
    </source>
</evidence>
<dbReference type="Pfam" id="PF00654">
    <property type="entry name" value="Voltage_CLC"/>
    <property type="match status" value="1"/>
</dbReference>
<evidence type="ECO:0000256" key="2">
    <source>
        <dbReference type="ARBA" id="ARBA00022692"/>
    </source>
</evidence>
<dbReference type="Gene3D" id="1.10.3080.10">
    <property type="entry name" value="Clc chloride channel"/>
    <property type="match status" value="1"/>
</dbReference>
<feature type="transmembrane region" description="Helical" evidence="5">
    <location>
        <begin position="99"/>
        <end position="126"/>
    </location>
</feature>
<evidence type="ECO:0000256" key="1">
    <source>
        <dbReference type="ARBA" id="ARBA00004141"/>
    </source>
</evidence>
<organism evidence="6 7">
    <name type="scientific">Methanofollis formosanus</name>
    <dbReference type="NCBI Taxonomy" id="299308"/>
    <lineage>
        <taxon>Archaea</taxon>
        <taxon>Methanobacteriati</taxon>
        <taxon>Methanobacteriota</taxon>
        <taxon>Stenosarchaea group</taxon>
        <taxon>Methanomicrobia</taxon>
        <taxon>Methanomicrobiales</taxon>
        <taxon>Methanomicrobiaceae</taxon>
        <taxon>Methanofollis</taxon>
    </lineage>
</organism>
<feature type="transmembrane region" description="Helical" evidence="5">
    <location>
        <begin position="146"/>
        <end position="168"/>
    </location>
</feature>
<dbReference type="OrthoDB" id="89900at2157"/>
<keyword evidence="3 5" id="KW-1133">Transmembrane helix</keyword>
<dbReference type="SUPFAM" id="SSF81340">
    <property type="entry name" value="Clc chloride channel"/>
    <property type="match status" value="1"/>
</dbReference>
<keyword evidence="4 5" id="KW-0472">Membrane</keyword>
<dbReference type="PANTHER" id="PTHR43427">
    <property type="entry name" value="CHLORIDE CHANNEL PROTEIN CLC-E"/>
    <property type="match status" value="1"/>
</dbReference>
<dbReference type="GO" id="GO:0016020">
    <property type="term" value="C:membrane"/>
    <property type="evidence" value="ECO:0007669"/>
    <property type="project" value="UniProtKB-SubCell"/>
</dbReference>
<comment type="subcellular location">
    <subcellularLocation>
        <location evidence="1">Membrane</location>
        <topology evidence="1">Multi-pass membrane protein</topology>
    </subcellularLocation>
</comment>
<name>A0A8G1A432_9EURY</name>
<evidence type="ECO:0000256" key="5">
    <source>
        <dbReference type="SAM" id="Phobius"/>
    </source>
</evidence>
<proteinExistence type="predicted"/>
<feature type="transmembrane region" description="Helical" evidence="5">
    <location>
        <begin position="386"/>
        <end position="405"/>
    </location>
</feature>
<feature type="transmembrane region" description="Helical" evidence="5">
    <location>
        <begin position="12"/>
        <end position="33"/>
    </location>
</feature>